<dbReference type="InterPro" id="IPR023214">
    <property type="entry name" value="HAD_sf"/>
</dbReference>
<dbReference type="InterPro" id="IPR004274">
    <property type="entry name" value="FCP1_dom"/>
</dbReference>
<gene>
    <name evidence="9" type="ORF">GIB67_041885</name>
</gene>
<comment type="catalytic activity">
    <reaction evidence="6">
        <text>O-phospho-L-threonyl-[protein] + H2O = L-threonyl-[protein] + phosphate</text>
        <dbReference type="Rhea" id="RHEA:47004"/>
        <dbReference type="Rhea" id="RHEA-COMP:11060"/>
        <dbReference type="Rhea" id="RHEA-COMP:11605"/>
        <dbReference type="ChEBI" id="CHEBI:15377"/>
        <dbReference type="ChEBI" id="CHEBI:30013"/>
        <dbReference type="ChEBI" id="CHEBI:43474"/>
        <dbReference type="ChEBI" id="CHEBI:61977"/>
        <dbReference type="EC" id="3.1.3.16"/>
    </reaction>
</comment>
<keyword evidence="4" id="KW-0539">Nucleus</keyword>
<evidence type="ECO:0000256" key="6">
    <source>
        <dbReference type="ARBA" id="ARBA00048336"/>
    </source>
</evidence>
<dbReference type="EC" id="3.1.3.16" evidence="2"/>
<dbReference type="InterPro" id="IPR011947">
    <property type="entry name" value="FCP1_euk"/>
</dbReference>
<dbReference type="SMART" id="SM00577">
    <property type="entry name" value="CPDc"/>
    <property type="match status" value="1"/>
</dbReference>
<dbReference type="InterPro" id="IPR039189">
    <property type="entry name" value="Fcp1"/>
</dbReference>
<dbReference type="CDD" id="cd07521">
    <property type="entry name" value="HAD_FCP1-like"/>
    <property type="match status" value="1"/>
</dbReference>
<evidence type="ECO:0000256" key="7">
    <source>
        <dbReference type="SAM" id="MobiDB-lite"/>
    </source>
</evidence>
<feature type="region of interest" description="Disordered" evidence="7">
    <location>
        <begin position="629"/>
        <end position="648"/>
    </location>
</feature>
<evidence type="ECO:0000256" key="4">
    <source>
        <dbReference type="ARBA" id="ARBA00023242"/>
    </source>
</evidence>
<dbReference type="FunFam" id="3.40.50.1000:FF:000098">
    <property type="entry name" value="RNA polymerase II C-terminal domain phosphatase-like 3"/>
    <property type="match status" value="1"/>
</dbReference>
<dbReference type="Pfam" id="PF03031">
    <property type="entry name" value="NIF"/>
    <property type="match status" value="1"/>
</dbReference>
<feature type="compositionally biased region" description="Low complexity" evidence="7">
    <location>
        <begin position="454"/>
        <end position="471"/>
    </location>
</feature>
<keyword evidence="10" id="KW-1185">Reference proteome</keyword>
<dbReference type="SUPFAM" id="SSF56784">
    <property type="entry name" value="HAD-like"/>
    <property type="match status" value="1"/>
</dbReference>
<dbReference type="PANTHER" id="PTHR23081">
    <property type="entry name" value="RNA POLYMERASE II CTD PHOSPHATASE"/>
    <property type="match status" value="1"/>
</dbReference>
<dbReference type="OrthoDB" id="10249888at2759"/>
<dbReference type="Pfam" id="PF25505">
    <property type="entry name" value="ARM_CPL3"/>
    <property type="match status" value="1"/>
</dbReference>
<dbReference type="AlphaFoldDB" id="A0A7J7L600"/>
<dbReference type="PANTHER" id="PTHR23081:SF2">
    <property type="entry name" value="RNA POLYMERASE II C-TERMINAL DOMAIN PHOSPHATASE-LIKE 3"/>
    <property type="match status" value="1"/>
</dbReference>
<dbReference type="GO" id="GO:0005634">
    <property type="term" value="C:nucleus"/>
    <property type="evidence" value="ECO:0007669"/>
    <property type="project" value="UniProtKB-SubCell"/>
</dbReference>
<dbReference type="Gene3D" id="3.40.50.10190">
    <property type="entry name" value="BRCT domain"/>
    <property type="match status" value="1"/>
</dbReference>
<evidence type="ECO:0000259" key="8">
    <source>
        <dbReference type="PROSITE" id="PS50969"/>
    </source>
</evidence>
<dbReference type="Proteomes" id="UP000541444">
    <property type="component" value="Unassembled WGS sequence"/>
</dbReference>
<evidence type="ECO:0000256" key="2">
    <source>
        <dbReference type="ARBA" id="ARBA00013081"/>
    </source>
</evidence>
<dbReference type="PROSITE" id="PS50969">
    <property type="entry name" value="FCP1"/>
    <property type="match status" value="1"/>
</dbReference>
<dbReference type="EMBL" id="JACGCM010002618">
    <property type="protein sequence ID" value="KAF6138012.1"/>
    <property type="molecule type" value="Genomic_DNA"/>
</dbReference>
<proteinExistence type="predicted"/>
<keyword evidence="3" id="KW-0378">Hydrolase</keyword>
<sequence length="1046" mass="117904">MADYLLSYPYYSSSNLQNFEIGRYDYNYDYSNSNSNNSRSLNSMKKLCDVVIEELEEGEIRIEEESPVNIHVLETVKSEEKSFDGVCLQIWKSLETLKNMVLENNVALLEVFTLIQKTFAVIKVVNYDFRSMTPNQQGRKKDVISRLITYVKGEHYSVFSPQQMKEIDAMMCFLDLRSSVKSVDKENAVGVINAIDQNELRLLNKNQTCHGLKRKLNSETMPVKLMDQIDANMEPESLSSESVSARKRNRIYSPLFDVHSGLDADSLPSPTRQGLQILPMQKGYETEYVTSHPRSFLLSNRLPNPTLLLEYEDADNCSSSSVSHGSIVNSALPVQPFVNQTGRNASALKSVVLNNRVPWLRFANSVAAGDLRTSSNSEVGMEICDLKTSNSGEVGMDKDLSSSYNFSTDANQQLPVSITDTAATLFSLIKDNPTNQEMLIRLIMEHQKLVADHQQTSVQSSQNATSSSSSSFVMGNTPLINEAPLKTSNIEHSVAHNLQVSSQTTNMEGSRTIHMKPRDPRHVLHNNTNQENGFSETGHLRASRTLMSITHGNKDNLIVKVQDRQAQTSLPFPSASTPDISQEFTKSLLNLSDIFSAPQTIHRPSTVTETTSSQEIPVMTYKKDMNTVTAEPNETPSEGAPGSSQSQTTWKNVEHLFQEYNDKERATIHIERAKRIEEQNKMFATKKLSLVLDLDHTLLNSAKFDEVDPVHYEILRKKAVIDLTKPKRHLFHFQRMGMWTKLRPGVWNFLEKASKLFELHLYTMGNKRYATEIAKVLDPTGNLFAGRIIAKGDDMDTLDGDEMVPKFKDLDGVMGMESSVVIIDDTIKVWPHNKLNLIAVDRFVMSLRHYLLLYHYFPCSRRHYGLSGPSLLEIDHDESLSNGTLAASLAVIERIHSNFFSQGSLNDFDVRTVLESEQRKILAGCHLLFSRIIPVGETKPHLHPLWQTAEQFGAVCTNQIDDNVTHVVSNSLGTDKVLLCFPFYSNPLPLPLSPYNFSFLERKYVICCAQLMTPQRLIGLCLLENMLSDLAGEKSACFRIELAIFY</sequence>
<evidence type="ECO:0000313" key="10">
    <source>
        <dbReference type="Proteomes" id="UP000541444"/>
    </source>
</evidence>
<dbReference type="GO" id="GO:0008420">
    <property type="term" value="F:RNA polymerase II CTD heptapeptide repeat phosphatase activity"/>
    <property type="evidence" value="ECO:0007669"/>
    <property type="project" value="InterPro"/>
</dbReference>
<organism evidence="9 10">
    <name type="scientific">Kingdonia uniflora</name>
    <dbReference type="NCBI Taxonomy" id="39325"/>
    <lineage>
        <taxon>Eukaryota</taxon>
        <taxon>Viridiplantae</taxon>
        <taxon>Streptophyta</taxon>
        <taxon>Embryophyta</taxon>
        <taxon>Tracheophyta</taxon>
        <taxon>Spermatophyta</taxon>
        <taxon>Magnoliopsida</taxon>
        <taxon>Ranunculales</taxon>
        <taxon>Circaeasteraceae</taxon>
        <taxon>Kingdonia</taxon>
    </lineage>
</organism>
<dbReference type="SUPFAM" id="SSF52113">
    <property type="entry name" value="BRCT domain"/>
    <property type="match status" value="1"/>
</dbReference>
<dbReference type="InterPro" id="IPR036420">
    <property type="entry name" value="BRCT_dom_sf"/>
</dbReference>
<dbReference type="NCBIfam" id="TIGR02250">
    <property type="entry name" value="FCP1_euk"/>
    <property type="match status" value="1"/>
</dbReference>
<feature type="region of interest" description="Disordered" evidence="7">
    <location>
        <begin position="453"/>
        <end position="472"/>
    </location>
</feature>
<evidence type="ECO:0000313" key="9">
    <source>
        <dbReference type="EMBL" id="KAF6138012.1"/>
    </source>
</evidence>
<feature type="compositionally biased region" description="Polar residues" evidence="7">
    <location>
        <begin position="525"/>
        <end position="535"/>
    </location>
</feature>
<comment type="caution">
    <text evidence="9">The sequence shown here is derived from an EMBL/GenBank/DDBJ whole genome shotgun (WGS) entry which is preliminary data.</text>
</comment>
<comment type="subcellular location">
    <subcellularLocation>
        <location evidence="1">Nucleus</location>
    </subcellularLocation>
</comment>
<dbReference type="Gene3D" id="3.40.50.1000">
    <property type="entry name" value="HAD superfamily/HAD-like"/>
    <property type="match status" value="1"/>
</dbReference>
<feature type="domain" description="FCP1 homology" evidence="8">
    <location>
        <begin position="683"/>
        <end position="863"/>
    </location>
</feature>
<evidence type="ECO:0000256" key="1">
    <source>
        <dbReference type="ARBA" id="ARBA00004123"/>
    </source>
</evidence>
<dbReference type="InterPro" id="IPR057473">
    <property type="entry name" value="ARM_CPL3"/>
</dbReference>
<reference evidence="9 10" key="1">
    <citation type="journal article" date="2020" name="IScience">
        <title>Genome Sequencing of the Endangered Kingdonia uniflora (Circaeasteraceae, Ranunculales) Reveals Potential Mechanisms of Evolutionary Specialization.</title>
        <authorList>
            <person name="Sun Y."/>
            <person name="Deng T."/>
            <person name="Zhang A."/>
            <person name="Moore M.J."/>
            <person name="Landis J.B."/>
            <person name="Lin N."/>
            <person name="Zhang H."/>
            <person name="Zhang X."/>
            <person name="Huang J."/>
            <person name="Zhang X."/>
            <person name="Sun H."/>
            <person name="Wang H."/>
        </authorList>
    </citation>
    <scope>NUCLEOTIDE SEQUENCE [LARGE SCALE GENOMIC DNA]</scope>
    <source>
        <strain evidence="9">TB1705</strain>
        <tissue evidence="9">Leaf</tissue>
    </source>
</reference>
<dbReference type="CDD" id="cd17729">
    <property type="entry name" value="BRCT_CTDP1"/>
    <property type="match status" value="1"/>
</dbReference>
<protein>
    <recommendedName>
        <fullName evidence="2">protein-serine/threonine phosphatase</fullName>
        <ecNumber evidence="2">3.1.3.16</ecNumber>
    </recommendedName>
</protein>
<evidence type="ECO:0000256" key="3">
    <source>
        <dbReference type="ARBA" id="ARBA00022801"/>
    </source>
</evidence>
<name>A0A7J7L600_9MAGN</name>
<comment type="catalytic activity">
    <reaction evidence="5">
        <text>O-phospho-L-seryl-[protein] + H2O = L-seryl-[protein] + phosphate</text>
        <dbReference type="Rhea" id="RHEA:20629"/>
        <dbReference type="Rhea" id="RHEA-COMP:9863"/>
        <dbReference type="Rhea" id="RHEA-COMP:11604"/>
        <dbReference type="ChEBI" id="CHEBI:15377"/>
        <dbReference type="ChEBI" id="CHEBI:29999"/>
        <dbReference type="ChEBI" id="CHEBI:43474"/>
        <dbReference type="ChEBI" id="CHEBI:83421"/>
        <dbReference type="EC" id="3.1.3.16"/>
    </reaction>
</comment>
<dbReference type="InterPro" id="IPR036412">
    <property type="entry name" value="HAD-like_sf"/>
</dbReference>
<feature type="region of interest" description="Disordered" evidence="7">
    <location>
        <begin position="503"/>
        <end position="535"/>
    </location>
</feature>
<accession>A0A7J7L600</accession>
<evidence type="ECO:0000256" key="5">
    <source>
        <dbReference type="ARBA" id="ARBA00047761"/>
    </source>
</evidence>